<evidence type="ECO:0000313" key="1">
    <source>
        <dbReference type="EMBL" id="OCK87139.1"/>
    </source>
</evidence>
<feature type="non-terminal residue" evidence="1">
    <location>
        <position position="1"/>
    </location>
</feature>
<sequence length="57" mass="6798">PSYIKKCTYIRCRLTIYRFLIITKLVLRTRARSSASIIVFSYFFSLRLYFSASFQST</sequence>
<reference evidence="1 2" key="1">
    <citation type="journal article" date="2016" name="Nat. Commun.">
        <title>Ectomycorrhizal ecology is imprinted in the genome of the dominant symbiotic fungus Cenococcum geophilum.</title>
        <authorList>
            <consortium name="DOE Joint Genome Institute"/>
            <person name="Peter M."/>
            <person name="Kohler A."/>
            <person name="Ohm R.A."/>
            <person name="Kuo A."/>
            <person name="Krutzmann J."/>
            <person name="Morin E."/>
            <person name="Arend M."/>
            <person name="Barry K.W."/>
            <person name="Binder M."/>
            <person name="Choi C."/>
            <person name="Clum A."/>
            <person name="Copeland A."/>
            <person name="Grisel N."/>
            <person name="Haridas S."/>
            <person name="Kipfer T."/>
            <person name="LaButti K."/>
            <person name="Lindquist E."/>
            <person name="Lipzen A."/>
            <person name="Maire R."/>
            <person name="Meier B."/>
            <person name="Mihaltcheva S."/>
            <person name="Molinier V."/>
            <person name="Murat C."/>
            <person name="Poggeler S."/>
            <person name="Quandt C.A."/>
            <person name="Sperisen C."/>
            <person name="Tritt A."/>
            <person name="Tisserant E."/>
            <person name="Crous P.W."/>
            <person name="Henrissat B."/>
            <person name="Nehls U."/>
            <person name="Egli S."/>
            <person name="Spatafora J.W."/>
            <person name="Grigoriev I.V."/>
            <person name="Martin F.M."/>
        </authorList>
    </citation>
    <scope>NUCLEOTIDE SEQUENCE [LARGE SCALE GENOMIC DNA]</scope>
    <source>
        <strain evidence="1 2">1.58</strain>
    </source>
</reference>
<dbReference type="EMBL" id="KV748268">
    <property type="protein sequence ID" value="OCK87139.1"/>
    <property type="molecule type" value="Genomic_DNA"/>
</dbReference>
<dbReference type="Proteomes" id="UP000250078">
    <property type="component" value="Unassembled WGS sequence"/>
</dbReference>
<keyword evidence="2" id="KW-1185">Reference proteome</keyword>
<name>A0ACC8EM50_9PEZI</name>
<evidence type="ECO:0000313" key="2">
    <source>
        <dbReference type="Proteomes" id="UP000250078"/>
    </source>
</evidence>
<organism evidence="1 2">
    <name type="scientific">Cenococcum geophilum 1.58</name>
    <dbReference type="NCBI Taxonomy" id="794803"/>
    <lineage>
        <taxon>Eukaryota</taxon>
        <taxon>Fungi</taxon>
        <taxon>Dikarya</taxon>
        <taxon>Ascomycota</taxon>
        <taxon>Pezizomycotina</taxon>
        <taxon>Dothideomycetes</taxon>
        <taxon>Pleosporomycetidae</taxon>
        <taxon>Gloniales</taxon>
        <taxon>Gloniaceae</taxon>
        <taxon>Cenococcum</taxon>
    </lineage>
</organism>
<proteinExistence type="predicted"/>
<accession>A0ACC8EM50</accession>
<gene>
    <name evidence="1" type="ORF">K441DRAFT_595609</name>
</gene>
<protein>
    <submittedName>
        <fullName evidence="1">Uncharacterized protein</fullName>
    </submittedName>
</protein>